<dbReference type="Gene3D" id="3.10.180.10">
    <property type="entry name" value="2,3-Dihydroxybiphenyl 1,2-Dioxygenase, domain 1"/>
    <property type="match status" value="1"/>
</dbReference>
<reference evidence="2 3" key="1">
    <citation type="submission" date="2022-07" db="EMBL/GenBank/DDBJ databases">
        <title>Novel species in genus cellulomonas.</title>
        <authorList>
            <person name="Ye L."/>
        </authorList>
    </citation>
    <scope>NUCLEOTIDE SEQUENCE [LARGE SCALE GENOMIC DNA]</scope>
    <source>
        <strain evidence="3">zg-Y338</strain>
    </source>
</reference>
<keyword evidence="3" id="KW-1185">Reference proteome</keyword>
<proteinExistence type="predicted"/>
<organism evidence="2 3">
    <name type="scientific">Cellulomonas chengniuliangii</name>
    <dbReference type="NCBI Taxonomy" id="2968084"/>
    <lineage>
        <taxon>Bacteria</taxon>
        <taxon>Bacillati</taxon>
        <taxon>Actinomycetota</taxon>
        <taxon>Actinomycetes</taxon>
        <taxon>Micrococcales</taxon>
        <taxon>Cellulomonadaceae</taxon>
        <taxon>Cellulomonas</taxon>
    </lineage>
</organism>
<accession>A0ABY5L094</accession>
<dbReference type="Pfam" id="PF06983">
    <property type="entry name" value="3-dmu-9_3-mt"/>
    <property type="match status" value="1"/>
</dbReference>
<dbReference type="InterPro" id="IPR029068">
    <property type="entry name" value="Glyas_Bleomycin-R_OHBP_Dase"/>
</dbReference>
<dbReference type="CDD" id="cd06588">
    <property type="entry name" value="PhnB_like"/>
    <property type="match status" value="1"/>
</dbReference>
<evidence type="ECO:0000313" key="3">
    <source>
        <dbReference type="Proteomes" id="UP001316189"/>
    </source>
</evidence>
<dbReference type="PANTHER" id="PTHR33990:SF1">
    <property type="entry name" value="PROTEIN YJDN"/>
    <property type="match status" value="1"/>
</dbReference>
<sequence length="144" mass="15116">MAVRLNPYLNFQDSAREAMEFYQSVFGGELETSTFAEFQMSENPADADKIMHSMLTTDIGLVLMASDIPAAMQGSDPGAGPGATISLSGGPEDDDALRGYWAQLVEGGAVTEPLAVAPWGDAFGMCTDRFGVGWMVNIAGPGAS</sequence>
<gene>
    <name evidence="2" type="ORF">NP064_15135</name>
</gene>
<name>A0ABY5L094_9CELL</name>
<feature type="domain" description="PhnB-like" evidence="1">
    <location>
        <begin position="6"/>
        <end position="136"/>
    </location>
</feature>
<evidence type="ECO:0000259" key="1">
    <source>
        <dbReference type="Pfam" id="PF06983"/>
    </source>
</evidence>
<dbReference type="PANTHER" id="PTHR33990">
    <property type="entry name" value="PROTEIN YJDN-RELATED"/>
    <property type="match status" value="1"/>
</dbReference>
<dbReference type="Proteomes" id="UP001316189">
    <property type="component" value="Chromosome"/>
</dbReference>
<evidence type="ECO:0000313" key="2">
    <source>
        <dbReference type="EMBL" id="UUI75086.1"/>
    </source>
</evidence>
<protein>
    <submittedName>
        <fullName evidence="2">VOC family protein</fullName>
    </submittedName>
</protein>
<dbReference type="SUPFAM" id="SSF54593">
    <property type="entry name" value="Glyoxalase/Bleomycin resistance protein/Dihydroxybiphenyl dioxygenase"/>
    <property type="match status" value="1"/>
</dbReference>
<dbReference type="InterPro" id="IPR028973">
    <property type="entry name" value="PhnB-like"/>
</dbReference>
<dbReference type="EMBL" id="CP101988">
    <property type="protein sequence ID" value="UUI75086.1"/>
    <property type="molecule type" value="Genomic_DNA"/>
</dbReference>
<dbReference type="RefSeq" id="WP_227570032.1">
    <property type="nucleotide sequence ID" value="NZ_CP101988.1"/>
</dbReference>